<evidence type="ECO:0000256" key="8">
    <source>
        <dbReference type="ARBA" id="ARBA00043957"/>
    </source>
</evidence>
<dbReference type="Pfam" id="PF00570">
    <property type="entry name" value="HRDC"/>
    <property type="match status" value="1"/>
</dbReference>
<dbReference type="PANTHER" id="PTHR12124:SF47">
    <property type="entry name" value="EXOSOME COMPONENT 10"/>
    <property type="match status" value="1"/>
</dbReference>
<dbReference type="PROSITE" id="PS50967">
    <property type="entry name" value="HRDC"/>
    <property type="match status" value="1"/>
</dbReference>
<dbReference type="InterPro" id="IPR012588">
    <property type="entry name" value="Exosome-assoc_fac_Rrp6_N"/>
</dbReference>
<comment type="caution">
    <text evidence="11">The sequence shown here is derived from an EMBL/GenBank/DDBJ whole genome shotgun (WGS) entry which is preliminary data.</text>
</comment>
<dbReference type="InterPro" id="IPR044876">
    <property type="entry name" value="HRDC_dom_sf"/>
</dbReference>
<feature type="region of interest" description="Disordered" evidence="9">
    <location>
        <begin position="734"/>
        <end position="782"/>
    </location>
</feature>
<dbReference type="SMART" id="SM00341">
    <property type="entry name" value="HRDC"/>
    <property type="match status" value="1"/>
</dbReference>
<evidence type="ECO:0000256" key="1">
    <source>
        <dbReference type="ARBA" id="ARBA00004123"/>
    </source>
</evidence>
<dbReference type="GO" id="GO:0071051">
    <property type="term" value="P:poly(A)-dependent snoRNA 3'-end processing"/>
    <property type="evidence" value="ECO:0007669"/>
    <property type="project" value="TreeGrafter"/>
</dbReference>
<dbReference type="InterPro" id="IPR002121">
    <property type="entry name" value="HRDC_dom"/>
</dbReference>
<dbReference type="Gene3D" id="1.10.150.80">
    <property type="entry name" value="HRDC domain"/>
    <property type="match status" value="1"/>
</dbReference>
<dbReference type="InterPro" id="IPR036397">
    <property type="entry name" value="RNaseH_sf"/>
</dbReference>
<organism evidence="11 12">
    <name type="scientific">Arxiozyma heterogenica</name>
    <dbReference type="NCBI Taxonomy" id="278026"/>
    <lineage>
        <taxon>Eukaryota</taxon>
        <taxon>Fungi</taxon>
        <taxon>Dikarya</taxon>
        <taxon>Ascomycota</taxon>
        <taxon>Saccharomycotina</taxon>
        <taxon>Saccharomycetes</taxon>
        <taxon>Saccharomycetales</taxon>
        <taxon>Saccharomycetaceae</taxon>
        <taxon>Arxiozyma</taxon>
    </lineage>
</organism>
<gene>
    <name evidence="11" type="ORF">RI543_004786</name>
</gene>
<dbReference type="SUPFAM" id="SSF53098">
    <property type="entry name" value="Ribonuclease H-like"/>
    <property type="match status" value="1"/>
</dbReference>
<dbReference type="GO" id="GO:0005730">
    <property type="term" value="C:nucleolus"/>
    <property type="evidence" value="ECO:0007669"/>
    <property type="project" value="TreeGrafter"/>
</dbReference>
<evidence type="ECO:0000256" key="2">
    <source>
        <dbReference type="ARBA" id="ARBA00022552"/>
    </source>
</evidence>
<dbReference type="GO" id="GO:0071036">
    <property type="term" value="P:nuclear polyadenylation-dependent snoRNA catabolic process"/>
    <property type="evidence" value="ECO:0007669"/>
    <property type="project" value="TreeGrafter"/>
</dbReference>
<dbReference type="CDD" id="cd06147">
    <property type="entry name" value="Rrp6p_like_exo"/>
    <property type="match status" value="1"/>
</dbReference>
<dbReference type="GO" id="GO:0071044">
    <property type="term" value="P:histone mRNA catabolic process"/>
    <property type="evidence" value="ECO:0007669"/>
    <property type="project" value="TreeGrafter"/>
</dbReference>
<dbReference type="InterPro" id="IPR012337">
    <property type="entry name" value="RNaseH-like_sf"/>
</dbReference>
<evidence type="ECO:0000256" key="7">
    <source>
        <dbReference type="ARBA" id="ARBA00023242"/>
    </source>
</evidence>
<evidence type="ECO:0000313" key="12">
    <source>
        <dbReference type="Proteomes" id="UP001306508"/>
    </source>
</evidence>
<dbReference type="GO" id="GO:0000175">
    <property type="term" value="F:3'-5'-RNA exonuclease activity"/>
    <property type="evidence" value="ECO:0007669"/>
    <property type="project" value="InterPro"/>
</dbReference>
<dbReference type="GO" id="GO:0071039">
    <property type="term" value="P:nuclear polyadenylation-dependent CUT catabolic process"/>
    <property type="evidence" value="ECO:0007669"/>
    <property type="project" value="TreeGrafter"/>
</dbReference>
<evidence type="ECO:0000256" key="3">
    <source>
        <dbReference type="ARBA" id="ARBA00022722"/>
    </source>
</evidence>
<feature type="compositionally biased region" description="Basic residues" evidence="9">
    <location>
        <begin position="765"/>
        <end position="782"/>
    </location>
</feature>
<proteinExistence type="inferred from homology"/>
<dbReference type="InterPro" id="IPR010997">
    <property type="entry name" value="HRDC-like_sf"/>
</dbReference>
<dbReference type="EMBL" id="JAWIZZ010000061">
    <property type="protein sequence ID" value="KAK5773888.1"/>
    <property type="molecule type" value="Genomic_DNA"/>
</dbReference>
<evidence type="ECO:0000256" key="5">
    <source>
        <dbReference type="ARBA" id="ARBA00022835"/>
    </source>
</evidence>
<accession>A0AAN7WEG1</accession>
<dbReference type="GO" id="GO:0000176">
    <property type="term" value="C:nuclear exosome (RNase complex)"/>
    <property type="evidence" value="ECO:0007669"/>
    <property type="project" value="InterPro"/>
</dbReference>
<dbReference type="InterPro" id="IPR002562">
    <property type="entry name" value="3'-5'_exonuclease_dom"/>
</dbReference>
<dbReference type="GO" id="GO:0003727">
    <property type="term" value="F:single-stranded RNA binding"/>
    <property type="evidence" value="ECO:0007669"/>
    <property type="project" value="TreeGrafter"/>
</dbReference>
<sequence length="782" mass="90799">MSSKEQVNNNDNTKEVLSKVVGTVRASNALAAQDIEFYSTLDKDIANSVDHLKNDLLDMINSIIFSIDEHAPTIESGKDQLEGQDWRDYTNFIDNLFERADRSIDILNNSHGINNHHHNNNNSKNFNKLNDGSQFQYLEENINDTNDHFDNKRISKPQLTFKKPVDNSESHPFKPLLIQKPNALKPLEECLKLVDEDTNGNIPSHYPQPYQYEIENQEYNHDILVIKDPIPFKSWNDTEPIWIDQVDQIPHLVQDLSNYKELAIDLEHHDFRSYYGIVCLMQISTRDKDYLIDTIALRDDLSPLNKIFTNPMITKVFHGAFMDIIWLQRDLGLYIVSLFDTYHASKALGFPKHSLAYLLETFVNFKTSKKYQLADWRRRPLSKPLLAYARADTHFLLNIFDQLRNELIKQNKLASVLKESREVAKRRFEYSKYRPKINIPTVYSPIEKIDPWRTLMYQYNVPLEKEQLVKELYIWRDTMARRDDESPRYIMPNQLLISLVAYTPIDAAGVVSVNTFITDTVRSNSKQIANMIKNYLTSVKSNNNNSSITSMNNISIVPDQVTKTDILTLSQVRNMFVQFNGLEKKYSEEAIEKTKDNKDIIGMNQSKFLGQLTNNKHIISYKENNPKIVPETVLQSRHEAFIKLIDESNKVEYTIPVPNEEMSFATTDTSAIESSTNIDVIPSIVTEEKEDMNEIVVLKKVKRDSTNSRKKNEHKSENKEPIKIIDYSKEKKVLSSKRVSEEDDNSKKKKRKFDPFSQIHETVKAAKKRKNITKGRNVSFKR</sequence>
<dbReference type="GO" id="GO:0071040">
    <property type="term" value="P:nuclear polyadenylation-dependent antisense transcript catabolic process"/>
    <property type="evidence" value="ECO:0007669"/>
    <property type="project" value="TreeGrafter"/>
</dbReference>
<dbReference type="GO" id="GO:0071038">
    <property type="term" value="P:TRAMP-dependent tRNA surveillance pathway"/>
    <property type="evidence" value="ECO:0007669"/>
    <property type="project" value="TreeGrafter"/>
</dbReference>
<dbReference type="GO" id="GO:0071035">
    <property type="term" value="P:nuclear polyadenylation-dependent rRNA catabolic process"/>
    <property type="evidence" value="ECO:0007669"/>
    <property type="project" value="TreeGrafter"/>
</dbReference>
<evidence type="ECO:0000313" key="11">
    <source>
        <dbReference type="EMBL" id="KAK5773888.1"/>
    </source>
</evidence>
<evidence type="ECO:0000256" key="9">
    <source>
        <dbReference type="SAM" id="MobiDB-lite"/>
    </source>
</evidence>
<dbReference type="GO" id="GO:0071037">
    <property type="term" value="P:nuclear polyadenylation-dependent snRNA catabolic process"/>
    <property type="evidence" value="ECO:0007669"/>
    <property type="project" value="TreeGrafter"/>
</dbReference>
<feature type="region of interest" description="Disordered" evidence="9">
    <location>
        <begin position="703"/>
        <end position="722"/>
    </location>
</feature>
<name>A0AAN7WEG1_9SACH</name>
<dbReference type="Pfam" id="PF08066">
    <property type="entry name" value="PMC2NT"/>
    <property type="match status" value="1"/>
</dbReference>
<dbReference type="InterPro" id="IPR049559">
    <property type="entry name" value="Rrp6p-like_exo"/>
</dbReference>
<keyword evidence="5" id="KW-0271">Exosome</keyword>
<protein>
    <recommendedName>
        <fullName evidence="10">HRDC domain-containing protein</fullName>
    </recommendedName>
</protein>
<dbReference type="Proteomes" id="UP001306508">
    <property type="component" value="Unassembled WGS sequence"/>
</dbReference>
<comment type="subcellular location">
    <subcellularLocation>
        <location evidence="1">Nucleus</location>
    </subcellularLocation>
</comment>
<dbReference type="GO" id="GO:0000467">
    <property type="term" value="P:exonucleolytic trimming to generate mature 3'-end of 5.8S rRNA from tricistronic rRNA transcript (SSU-rRNA, 5.8S rRNA, LSU-rRNA)"/>
    <property type="evidence" value="ECO:0007669"/>
    <property type="project" value="InterPro"/>
</dbReference>
<evidence type="ECO:0000256" key="4">
    <source>
        <dbReference type="ARBA" id="ARBA00022801"/>
    </source>
</evidence>
<keyword evidence="6" id="KW-0269">Exonuclease</keyword>
<keyword evidence="2" id="KW-0698">rRNA processing</keyword>
<dbReference type="Gene3D" id="3.30.420.10">
    <property type="entry name" value="Ribonuclease H-like superfamily/Ribonuclease H"/>
    <property type="match status" value="1"/>
</dbReference>
<keyword evidence="12" id="KW-1185">Reference proteome</keyword>
<dbReference type="SMART" id="SM00474">
    <property type="entry name" value="35EXOc"/>
    <property type="match status" value="1"/>
</dbReference>
<dbReference type="InterPro" id="IPR045092">
    <property type="entry name" value="Rrp6-like"/>
</dbReference>
<keyword evidence="7" id="KW-0539">Nucleus</keyword>
<keyword evidence="4" id="KW-0378">Hydrolase</keyword>
<dbReference type="AlphaFoldDB" id="A0AAN7WEG1"/>
<dbReference type="GO" id="GO:0000166">
    <property type="term" value="F:nucleotide binding"/>
    <property type="evidence" value="ECO:0007669"/>
    <property type="project" value="InterPro"/>
</dbReference>
<dbReference type="PANTHER" id="PTHR12124">
    <property type="entry name" value="POLYMYOSITIS/SCLERODERMA AUTOANTIGEN-RELATED"/>
    <property type="match status" value="1"/>
</dbReference>
<dbReference type="Pfam" id="PF01612">
    <property type="entry name" value="DNA_pol_A_exo1"/>
    <property type="match status" value="1"/>
</dbReference>
<dbReference type="SUPFAM" id="SSF47819">
    <property type="entry name" value="HRDC-like"/>
    <property type="match status" value="1"/>
</dbReference>
<evidence type="ECO:0000256" key="6">
    <source>
        <dbReference type="ARBA" id="ARBA00022839"/>
    </source>
</evidence>
<keyword evidence="3" id="KW-0540">Nuclease</keyword>
<evidence type="ECO:0000259" key="10">
    <source>
        <dbReference type="PROSITE" id="PS50967"/>
    </source>
</evidence>
<dbReference type="FunFam" id="3.30.420.10:FF:000059">
    <property type="entry name" value="Exosome complex exonuclease Rrp6"/>
    <property type="match status" value="1"/>
</dbReference>
<feature type="domain" description="HRDC" evidence="10">
    <location>
        <begin position="462"/>
        <end position="542"/>
    </location>
</feature>
<reference evidence="12" key="1">
    <citation type="submission" date="2023-07" db="EMBL/GenBank/DDBJ databases">
        <title>A draft genome of Kazachstania heterogenica Y-27499.</title>
        <authorList>
            <person name="Donic C."/>
            <person name="Kralova J.S."/>
            <person name="Fidel L."/>
            <person name="Ben-Dor S."/>
            <person name="Jung S."/>
        </authorList>
    </citation>
    <scope>NUCLEOTIDE SEQUENCE [LARGE SCALE GENOMIC DNA]</scope>
    <source>
        <strain evidence="12">Y27499</strain>
    </source>
</reference>
<comment type="similarity">
    <text evidence="8">Belongs to the exosome component 10/RRP6 family.</text>
</comment>